<evidence type="ECO:0000313" key="3">
    <source>
        <dbReference type="Proteomes" id="UP000441455"/>
    </source>
</evidence>
<dbReference type="InterPro" id="IPR036163">
    <property type="entry name" value="HMA_dom_sf"/>
</dbReference>
<evidence type="ECO:0000313" key="2">
    <source>
        <dbReference type="EMBL" id="MSS82446.1"/>
    </source>
</evidence>
<dbReference type="Proteomes" id="UP000441455">
    <property type="component" value="Unassembled WGS sequence"/>
</dbReference>
<dbReference type="RefSeq" id="WP_154488296.1">
    <property type="nucleotide sequence ID" value="NZ_CALEXD010000015.1"/>
</dbReference>
<sequence>MVKMIVGVEGMACGMCESHINEAIRNAFPVDSVSSSRSKKETDIVAKELIPEEKIRKVIDQTGYQVTSYRVEPYEKKKGFLARLFG</sequence>
<organism evidence="2 3">
    <name type="scientific">Acidaminococcus fermentans</name>
    <dbReference type="NCBI Taxonomy" id="905"/>
    <lineage>
        <taxon>Bacteria</taxon>
        <taxon>Bacillati</taxon>
        <taxon>Bacillota</taxon>
        <taxon>Negativicutes</taxon>
        <taxon>Acidaminococcales</taxon>
        <taxon>Acidaminococcaceae</taxon>
        <taxon>Acidaminococcus</taxon>
    </lineage>
</organism>
<dbReference type="Pfam" id="PF00403">
    <property type="entry name" value="HMA"/>
    <property type="match status" value="1"/>
</dbReference>
<dbReference type="OrthoDB" id="9813965at2"/>
<dbReference type="EMBL" id="VULN01000010">
    <property type="protein sequence ID" value="MSS82446.1"/>
    <property type="molecule type" value="Genomic_DNA"/>
</dbReference>
<dbReference type="InterPro" id="IPR006121">
    <property type="entry name" value="HMA_dom"/>
</dbReference>
<proteinExistence type="predicted"/>
<comment type="caution">
    <text evidence="2">The sequence shown here is derived from an EMBL/GenBank/DDBJ whole genome shotgun (WGS) entry which is preliminary data.</text>
</comment>
<evidence type="ECO:0000259" key="1">
    <source>
        <dbReference type="PROSITE" id="PS50846"/>
    </source>
</evidence>
<dbReference type="GO" id="GO:0046872">
    <property type="term" value="F:metal ion binding"/>
    <property type="evidence" value="ECO:0007669"/>
    <property type="project" value="InterPro"/>
</dbReference>
<protein>
    <submittedName>
        <fullName evidence="2">Heavy-metal-associated domain-containing protein</fullName>
    </submittedName>
</protein>
<dbReference type="PROSITE" id="PS50846">
    <property type="entry name" value="HMA_2"/>
    <property type="match status" value="1"/>
</dbReference>
<dbReference type="CDD" id="cd00371">
    <property type="entry name" value="HMA"/>
    <property type="match status" value="1"/>
</dbReference>
<reference evidence="2 3" key="1">
    <citation type="submission" date="2019-08" db="EMBL/GenBank/DDBJ databases">
        <title>In-depth cultivation of the pig gut microbiome towards novel bacterial diversity and tailored functional studies.</title>
        <authorList>
            <person name="Wylensek D."/>
            <person name="Hitch T.C.A."/>
            <person name="Clavel T."/>
        </authorList>
    </citation>
    <scope>NUCLEOTIDE SEQUENCE [LARGE SCALE GENOMIC DNA]</scope>
    <source>
        <strain evidence="2 3">WCA-389-WT-5B</strain>
    </source>
</reference>
<gene>
    <name evidence="2" type="ORF">FX155_07555</name>
</gene>
<accession>A0A6N7W2K9</accession>
<dbReference type="SUPFAM" id="SSF55008">
    <property type="entry name" value="HMA, heavy metal-associated domain"/>
    <property type="match status" value="1"/>
</dbReference>
<feature type="domain" description="HMA" evidence="1">
    <location>
        <begin position="2"/>
        <end position="67"/>
    </location>
</feature>
<dbReference type="AlphaFoldDB" id="A0A6N7W2K9"/>
<name>A0A6N7W2K9_ACIFE</name>
<dbReference type="Gene3D" id="3.30.70.100">
    <property type="match status" value="1"/>
</dbReference>